<evidence type="ECO:0000256" key="5">
    <source>
        <dbReference type="ARBA" id="ARBA00022737"/>
    </source>
</evidence>
<organism evidence="11">
    <name type="scientific">Sedimenticola thiotaurini</name>
    <dbReference type="NCBI Taxonomy" id="1543721"/>
    <lineage>
        <taxon>Bacteria</taxon>
        <taxon>Pseudomonadati</taxon>
        <taxon>Pseudomonadota</taxon>
        <taxon>Gammaproteobacteria</taxon>
        <taxon>Chromatiales</taxon>
        <taxon>Sedimenticolaceae</taxon>
        <taxon>Sedimenticola</taxon>
    </lineage>
</organism>
<gene>
    <name evidence="11" type="primary">cls</name>
    <name evidence="11" type="ORF">ENI96_14335</name>
</gene>
<feature type="transmembrane region" description="Helical" evidence="9">
    <location>
        <begin position="35"/>
        <end position="55"/>
    </location>
</feature>
<evidence type="ECO:0000256" key="3">
    <source>
        <dbReference type="ARBA" id="ARBA00022679"/>
    </source>
</evidence>
<evidence type="ECO:0000256" key="7">
    <source>
        <dbReference type="ARBA" id="ARBA00023136"/>
    </source>
</evidence>
<keyword evidence="7 9" id="KW-0472">Membrane</keyword>
<dbReference type="AlphaFoldDB" id="A0A831W8I4"/>
<evidence type="ECO:0000313" key="11">
    <source>
        <dbReference type="EMBL" id="HEB97596.1"/>
    </source>
</evidence>
<accession>A0A831W8I4</accession>
<keyword evidence="2" id="KW-1003">Cell membrane</keyword>
<dbReference type="PANTHER" id="PTHR21248">
    <property type="entry name" value="CARDIOLIPIN SYNTHASE"/>
    <property type="match status" value="1"/>
</dbReference>
<dbReference type="Proteomes" id="UP000886251">
    <property type="component" value="Unassembled WGS sequence"/>
</dbReference>
<keyword evidence="6 9" id="KW-1133">Transmembrane helix</keyword>
<name>A0A831W8I4_9GAMM</name>
<feature type="domain" description="PLD phosphodiesterase" evidence="10">
    <location>
        <begin position="387"/>
        <end position="414"/>
    </location>
</feature>
<evidence type="ECO:0000256" key="2">
    <source>
        <dbReference type="ARBA" id="ARBA00022475"/>
    </source>
</evidence>
<dbReference type="InterPro" id="IPR001736">
    <property type="entry name" value="PLipase_D/transphosphatidylase"/>
</dbReference>
<keyword evidence="5" id="KW-0677">Repeat</keyword>
<dbReference type="EMBL" id="DRKP01000182">
    <property type="protein sequence ID" value="HEB97596.1"/>
    <property type="molecule type" value="Genomic_DNA"/>
</dbReference>
<dbReference type="SUPFAM" id="SSF56024">
    <property type="entry name" value="Phospholipase D/nuclease"/>
    <property type="match status" value="2"/>
</dbReference>
<dbReference type="GO" id="GO:0008808">
    <property type="term" value="F:cardiolipin synthase activity"/>
    <property type="evidence" value="ECO:0007669"/>
    <property type="project" value="UniProtKB-UniRule"/>
</dbReference>
<sequence>MTDILELLLLSSWIAAAVTVPSVLLQRQGRPNAALAWMFALFAMPPVAVLAWWLFGHSHLQRKTIRRRRARQEIGPAMRDQAGRLPEPADAAERLLDAVTLPPGLQEAIFPPSGGNSADLLLHTRDTYAAWEEAIGQATHHLHLIYYIWQDDTTGRRFRDLLTERARQGVRVRLLYDAVGSAGLRRSFFDPLRQAGGRAEPFLPIHIRTRRPLVNFRNHRKLLIVDGITGFTGGINVGDEYLRWQDLGVRIQGPGVDQLQEIFHDDWYFACHENLADSGCFGRWAGHRPRGAADVSCATIASGPDQRFNAIREILFLTVTQCRRRLWIMTPYLVPDGALLMALRSAAYRGVDVRIMVPAQSDVPLVQRASRAFYPDLLDAGVRILEYRGMLHAKSLLFDDDLLLIGSANMDTRSFRLNFEASTFLASERLNREMAGFFGRCEADSLEVDEGIQRERSRWELLVDSAAHLMSPLL</sequence>
<evidence type="ECO:0000259" key="10">
    <source>
        <dbReference type="PROSITE" id="PS50035"/>
    </source>
</evidence>
<dbReference type="NCBIfam" id="TIGR04265">
    <property type="entry name" value="bac_cardiolipin"/>
    <property type="match status" value="1"/>
</dbReference>
<dbReference type="PANTHER" id="PTHR21248:SF22">
    <property type="entry name" value="PHOSPHOLIPASE D"/>
    <property type="match status" value="1"/>
</dbReference>
<evidence type="ECO:0000256" key="6">
    <source>
        <dbReference type="ARBA" id="ARBA00022989"/>
    </source>
</evidence>
<dbReference type="InterPro" id="IPR022924">
    <property type="entry name" value="Cardiolipin_synthase"/>
</dbReference>
<keyword evidence="4 9" id="KW-0812">Transmembrane</keyword>
<feature type="domain" description="PLD phosphodiesterase" evidence="10">
    <location>
        <begin position="214"/>
        <end position="241"/>
    </location>
</feature>
<dbReference type="GO" id="GO:0005886">
    <property type="term" value="C:plasma membrane"/>
    <property type="evidence" value="ECO:0007669"/>
    <property type="project" value="UniProtKB-SubCell"/>
</dbReference>
<evidence type="ECO:0000256" key="4">
    <source>
        <dbReference type="ARBA" id="ARBA00022692"/>
    </source>
</evidence>
<protein>
    <recommendedName>
        <fullName evidence="8">Cardiolipin synthase</fullName>
        <ecNumber evidence="8">2.7.8.-</ecNumber>
    </recommendedName>
</protein>
<proteinExistence type="predicted"/>
<evidence type="ECO:0000256" key="9">
    <source>
        <dbReference type="SAM" id="Phobius"/>
    </source>
</evidence>
<reference evidence="11" key="1">
    <citation type="journal article" date="2020" name="mSystems">
        <title>Genome- and Community-Level Interaction Insights into Carbon Utilization and Element Cycling Functions of Hydrothermarchaeota in Hydrothermal Sediment.</title>
        <authorList>
            <person name="Zhou Z."/>
            <person name="Liu Y."/>
            <person name="Xu W."/>
            <person name="Pan J."/>
            <person name="Luo Z.H."/>
            <person name="Li M."/>
        </authorList>
    </citation>
    <scope>NUCLEOTIDE SEQUENCE [LARGE SCALE GENOMIC DNA]</scope>
    <source>
        <strain evidence="11">HyVt-443</strain>
    </source>
</reference>
<dbReference type="SMART" id="SM00155">
    <property type="entry name" value="PLDc"/>
    <property type="match status" value="2"/>
</dbReference>
<comment type="subcellular location">
    <subcellularLocation>
        <location evidence="1">Cell membrane</location>
    </subcellularLocation>
</comment>
<dbReference type="CDD" id="cd09110">
    <property type="entry name" value="PLDc_CLS_1"/>
    <property type="match status" value="1"/>
</dbReference>
<dbReference type="GO" id="GO:0032049">
    <property type="term" value="P:cardiolipin biosynthetic process"/>
    <property type="evidence" value="ECO:0007669"/>
    <property type="project" value="UniProtKB-UniRule"/>
</dbReference>
<dbReference type="InterPro" id="IPR025202">
    <property type="entry name" value="PLD-like_dom"/>
</dbReference>
<comment type="caution">
    <text evidence="11">The sequence shown here is derived from an EMBL/GenBank/DDBJ whole genome shotgun (WGS) entry which is preliminary data.</text>
</comment>
<dbReference type="CDD" id="cd09112">
    <property type="entry name" value="PLDc_CLS_2"/>
    <property type="match status" value="1"/>
</dbReference>
<dbReference type="EC" id="2.7.8.-" evidence="8"/>
<evidence type="ECO:0000256" key="1">
    <source>
        <dbReference type="ARBA" id="ARBA00004236"/>
    </source>
</evidence>
<dbReference type="Gene3D" id="3.30.870.10">
    <property type="entry name" value="Endonuclease Chain A"/>
    <property type="match status" value="2"/>
</dbReference>
<dbReference type="Pfam" id="PF13091">
    <property type="entry name" value="PLDc_2"/>
    <property type="match status" value="2"/>
</dbReference>
<evidence type="ECO:0000256" key="8">
    <source>
        <dbReference type="NCBIfam" id="TIGR04265"/>
    </source>
</evidence>
<dbReference type="PROSITE" id="PS50035">
    <property type="entry name" value="PLD"/>
    <property type="match status" value="2"/>
</dbReference>
<keyword evidence="3" id="KW-0808">Transferase</keyword>